<dbReference type="EMBL" id="CP016379">
    <property type="protein sequence ID" value="AZR73743.1"/>
    <property type="molecule type" value="Genomic_DNA"/>
</dbReference>
<keyword evidence="3" id="KW-1185">Reference proteome</keyword>
<proteinExistence type="predicted"/>
<evidence type="ECO:0000313" key="2">
    <source>
        <dbReference type="EMBL" id="AZR73743.1"/>
    </source>
</evidence>
<accession>A0A3Q9HQV8</accession>
<evidence type="ECO:0000313" key="3">
    <source>
        <dbReference type="Proteomes" id="UP000267250"/>
    </source>
</evidence>
<dbReference type="SUPFAM" id="SSF51905">
    <property type="entry name" value="FAD/NAD(P)-binding domain"/>
    <property type="match status" value="1"/>
</dbReference>
<protein>
    <recommendedName>
        <fullName evidence="1">FAD/NAD(P)-binding domain-containing protein</fullName>
    </recommendedName>
</protein>
<dbReference type="Gene3D" id="3.50.50.60">
    <property type="entry name" value="FAD/NAD(P)-binding domain"/>
    <property type="match status" value="1"/>
</dbReference>
<dbReference type="Pfam" id="PF07992">
    <property type="entry name" value="Pyr_redox_2"/>
    <property type="match status" value="1"/>
</dbReference>
<dbReference type="InterPro" id="IPR023753">
    <property type="entry name" value="FAD/NAD-binding_dom"/>
</dbReference>
<dbReference type="Proteomes" id="UP000267250">
    <property type="component" value="Chromosome"/>
</dbReference>
<dbReference type="OrthoDB" id="9807946at2"/>
<dbReference type="PRINTS" id="PR00368">
    <property type="entry name" value="FADPNR"/>
</dbReference>
<dbReference type="PRINTS" id="PR00469">
    <property type="entry name" value="PNDRDTASEII"/>
</dbReference>
<dbReference type="GO" id="GO:0016491">
    <property type="term" value="F:oxidoreductase activity"/>
    <property type="evidence" value="ECO:0007669"/>
    <property type="project" value="InterPro"/>
</dbReference>
<gene>
    <name evidence="2" type="ORF">BBF96_10310</name>
</gene>
<dbReference type="KEGG" id="aft:BBF96_10310"/>
<name>A0A3Q9HQV8_9FIRM</name>
<dbReference type="RefSeq" id="WP_127017089.1">
    <property type="nucleotide sequence ID" value="NZ_CP016379.1"/>
</dbReference>
<dbReference type="AlphaFoldDB" id="A0A3Q9HQV8"/>
<feature type="domain" description="FAD/NAD(P)-binding" evidence="1">
    <location>
        <begin position="101"/>
        <end position="251"/>
    </location>
</feature>
<reference evidence="2 3" key="1">
    <citation type="submission" date="2016-07" db="EMBL/GenBank/DDBJ databases">
        <title>Genome and transcriptome analysis of iron-reducing fermentative bacteria Anoxybacter fermentans.</title>
        <authorList>
            <person name="Zeng X."/>
            <person name="Shao Z."/>
        </authorList>
    </citation>
    <scope>NUCLEOTIDE SEQUENCE [LARGE SCALE GENOMIC DNA]</scope>
    <source>
        <strain evidence="2 3">DY22613</strain>
    </source>
</reference>
<evidence type="ECO:0000259" key="1">
    <source>
        <dbReference type="Pfam" id="PF07992"/>
    </source>
</evidence>
<sequence length="412" mass="45696">MPELNLWNHTIRFIREGNGSWIFYNGKQVFVNEVGARIIELASKGFLDEEIAKQIMLEFHVDEDKVKADITFLKNKLFSSVSDKMGDNKSDVDLSEDSIGVVVIGAGPAGIIAAGTAANYIQTSGSAKKVILLDPAPGGLLTAVPSITMSLLPGMAFRSDVLLDRLWQVINDTGVTLIREEVVEIIKSKDSFTIVSTYNSFKTDALIFAIGMTDKFYRSVIGMPNVFDSLMLRSPKAFERFKDSRVTVYGAWPGLKPLIEYLKRFITELNIVILPDYTGQPPSEAIIGEVVDWEVKGGFLSQVTILTEKVYCKIPVYNYSIFDISYFRPRLPKIVGELNIYKQGFLIIGVWGECQVPGVFGCGDCCVGTFGVNSAITFGQRAGLMAARYVVGQNLKAELCILPFQQRDHFIF</sequence>
<dbReference type="InterPro" id="IPR036188">
    <property type="entry name" value="FAD/NAD-bd_sf"/>
</dbReference>
<organism evidence="2 3">
    <name type="scientific">Anoxybacter fermentans</name>
    <dbReference type="NCBI Taxonomy" id="1323375"/>
    <lineage>
        <taxon>Bacteria</taxon>
        <taxon>Bacillati</taxon>
        <taxon>Bacillota</taxon>
        <taxon>Clostridia</taxon>
        <taxon>Halanaerobiales</taxon>
        <taxon>Anoxybacter</taxon>
    </lineage>
</organism>